<gene>
    <name evidence="1" type="primary">KCNAB3</name>
    <name evidence="1" type="ORF">N1851_005778</name>
</gene>
<keyword evidence="1" id="KW-0813">Transport</keyword>
<organism evidence="1 2">
    <name type="scientific">Merluccius polli</name>
    <name type="common">Benguela hake</name>
    <name type="synonym">Merluccius cadenati</name>
    <dbReference type="NCBI Taxonomy" id="89951"/>
    <lineage>
        <taxon>Eukaryota</taxon>
        <taxon>Metazoa</taxon>
        <taxon>Chordata</taxon>
        <taxon>Craniata</taxon>
        <taxon>Vertebrata</taxon>
        <taxon>Euteleostomi</taxon>
        <taxon>Actinopterygii</taxon>
        <taxon>Neopterygii</taxon>
        <taxon>Teleostei</taxon>
        <taxon>Neoteleostei</taxon>
        <taxon>Acanthomorphata</taxon>
        <taxon>Zeiogadaria</taxon>
        <taxon>Gadariae</taxon>
        <taxon>Gadiformes</taxon>
        <taxon>Gadoidei</taxon>
        <taxon>Merlucciidae</taxon>
        <taxon>Merluccius</taxon>
    </lineage>
</organism>
<dbReference type="AlphaFoldDB" id="A0AA47P6D9"/>
<protein>
    <submittedName>
        <fullName evidence="1">Voltage-gated potassium channel subunit beta-3</fullName>
    </submittedName>
</protein>
<sequence length="60" mass="6626">MSLAGTRTLVYRPDNLQRSALLHLDAHCDVLVLTQMTPQTIGEIETLLGNKPHSKKEAQA</sequence>
<comment type="caution">
    <text evidence="1">The sequence shown here is derived from an EMBL/GenBank/DDBJ whole genome shotgun (WGS) entry which is preliminary data.</text>
</comment>
<dbReference type="Proteomes" id="UP001174136">
    <property type="component" value="Unassembled WGS sequence"/>
</dbReference>
<accession>A0AA47P6D9</accession>
<evidence type="ECO:0000313" key="1">
    <source>
        <dbReference type="EMBL" id="KAK0152691.1"/>
    </source>
</evidence>
<keyword evidence="1" id="KW-0407">Ion channel</keyword>
<evidence type="ECO:0000313" key="2">
    <source>
        <dbReference type="Proteomes" id="UP001174136"/>
    </source>
</evidence>
<keyword evidence="2" id="KW-1185">Reference proteome</keyword>
<name>A0AA47P6D9_MERPO</name>
<dbReference type="GO" id="GO:0034220">
    <property type="term" value="P:monoatomic ion transmembrane transport"/>
    <property type="evidence" value="ECO:0007669"/>
    <property type="project" value="UniProtKB-KW"/>
</dbReference>
<keyword evidence="1" id="KW-0406">Ion transport</keyword>
<reference evidence="1" key="1">
    <citation type="journal article" date="2023" name="Front. Mar. Sci.">
        <title>A new Merluccius polli reference genome to investigate the effects of global change in West African waters.</title>
        <authorList>
            <person name="Mateo J.L."/>
            <person name="Blanco-Fernandez C."/>
            <person name="Garcia-Vazquez E."/>
            <person name="Machado-Schiaffino G."/>
        </authorList>
    </citation>
    <scope>NUCLEOTIDE SEQUENCE</scope>
    <source>
        <strain evidence="1">C29</strain>
        <tissue evidence="1">Fin</tissue>
    </source>
</reference>
<proteinExistence type="predicted"/>
<dbReference type="EMBL" id="JAOPHQ010000918">
    <property type="protein sequence ID" value="KAK0152691.1"/>
    <property type="molecule type" value="Genomic_DNA"/>
</dbReference>